<dbReference type="Pfam" id="PF00076">
    <property type="entry name" value="RRM_1"/>
    <property type="match status" value="1"/>
</dbReference>
<keyword evidence="1 2" id="KW-0694">RNA-binding</keyword>
<reference evidence="5 6" key="1">
    <citation type="submission" date="2024-05" db="EMBL/GenBank/DDBJ databases">
        <title>Long read based assembly of the Candida bracarensis genome reveals expanded adhesin content.</title>
        <authorList>
            <person name="Marcet-Houben M."/>
            <person name="Ksiezopolska E."/>
            <person name="Gabaldon T."/>
        </authorList>
    </citation>
    <scope>NUCLEOTIDE SEQUENCE [LARGE SCALE GENOMIC DNA]</scope>
    <source>
        <strain evidence="5 6">CBM6</strain>
    </source>
</reference>
<evidence type="ECO:0000256" key="1">
    <source>
        <dbReference type="ARBA" id="ARBA00022884"/>
    </source>
</evidence>
<evidence type="ECO:0000313" key="6">
    <source>
        <dbReference type="Proteomes" id="UP001623330"/>
    </source>
</evidence>
<dbReference type="Proteomes" id="UP001623330">
    <property type="component" value="Unassembled WGS sequence"/>
</dbReference>
<dbReference type="SUPFAM" id="SSF54928">
    <property type="entry name" value="RNA-binding domain, RBD"/>
    <property type="match status" value="1"/>
</dbReference>
<name>A0ABR4NNC9_9SACH</name>
<keyword evidence="6" id="KW-1185">Reference proteome</keyword>
<feature type="domain" description="RRM" evidence="4">
    <location>
        <begin position="558"/>
        <end position="643"/>
    </location>
</feature>
<feature type="compositionally biased region" description="Polar residues" evidence="3">
    <location>
        <begin position="659"/>
        <end position="672"/>
    </location>
</feature>
<gene>
    <name evidence="5" type="ORF">RNJ44_02342</name>
</gene>
<proteinExistence type="predicted"/>
<evidence type="ECO:0000313" key="5">
    <source>
        <dbReference type="EMBL" id="KAL3229255.1"/>
    </source>
</evidence>
<dbReference type="EMBL" id="JBEVYD010000012">
    <property type="protein sequence ID" value="KAL3229255.1"/>
    <property type="molecule type" value="Genomic_DNA"/>
</dbReference>
<dbReference type="InterPro" id="IPR012677">
    <property type="entry name" value="Nucleotide-bd_a/b_plait_sf"/>
</dbReference>
<dbReference type="CDD" id="cd12245">
    <property type="entry name" value="RRM_scw1_like"/>
    <property type="match status" value="1"/>
</dbReference>
<dbReference type="InterPro" id="IPR000504">
    <property type="entry name" value="RRM_dom"/>
</dbReference>
<feature type="compositionally biased region" description="Low complexity" evidence="3">
    <location>
        <begin position="648"/>
        <end position="658"/>
    </location>
</feature>
<dbReference type="SMART" id="SM00360">
    <property type="entry name" value="RRM"/>
    <property type="match status" value="1"/>
</dbReference>
<accession>A0ABR4NNC9</accession>
<evidence type="ECO:0000256" key="3">
    <source>
        <dbReference type="SAM" id="MobiDB-lite"/>
    </source>
</evidence>
<feature type="region of interest" description="Disordered" evidence="3">
    <location>
        <begin position="641"/>
        <end position="672"/>
    </location>
</feature>
<dbReference type="InterPro" id="IPR035979">
    <property type="entry name" value="RBD_domain_sf"/>
</dbReference>
<organism evidence="5 6">
    <name type="scientific">Nakaseomyces bracarensis</name>
    <dbReference type="NCBI Taxonomy" id="273131"/>
    <lineage>
        <taxon>Eukaryota</taxon>
        <taxon>Fungi</taxon>
        <taxon>Dikarya</taxon>
        <taxon>Ascomycota</taxon>
        <taxon>Saccharomycotina</taxon>
        <taxon>Saccharomycetes</taxon>
        <taxon>Saccharomycetales</taxon>
        <taxon>Saccharomycetaceae</taxon>
        <taxon>Nakaseomyces</taxon>
    </lineage>
</organism>
<evidence type="ECO:0000259" key="4">
    <source>
        <dbReference type="PROSITE" id="PS50102"/>
    </source>
</evidence>
<protein>
    <submittedName>
        <fullName evidence="5">Protein WHI3</fullName>
    </submittedName>
</protein>
<evidence type="ECO:0000256" key="2">
    <source>
        <dbReference type="PROSITE-ProRule" id="PRU00176"/>
    </source>
</evidence>
<feature type="compositionally biased region" description="Low complexity" evidence="3">
    <location>
        <begin position="473"/>
        <end position="491"/>
    </location>
</feature>
<dbReference type="PROSITE" id="PS50102">
    <property type="entry name" value="RRM"/>
    <property type="match status" value="1"/>
</dbReference>
<dbReference type="PANTHER" id="PTHR10501">
    <property type="entry name" value="U1 SMALL NUCLEAR RIBONUCLEOPROTEIN A/U2 SMALL NUCLEAR RIBONUCLEOPROTEIN B"/>
    <property type="match status" value="1"/>
</dbReference>
<feature type="region of interest" description="Disordered" evidence="3">
    <location>
        <begin position="459"/>
        <end position="528"/>
    </location>
</feature>
<sequence length="672" mass="73091">MTESDYFIPLGSQNVNANANVHHPVSPTNRTISSLNTIQDMSADIDSAIMPPKSSYIGNYGSPLPLGRAVRTNTSSSISTADNNGNSPLQSLHLLNGLKAYGLENSEDVSLLLRNIPHEVTLREVYCIFAFATGVKSIELLTEIELAELIRDDANMSDGRGKLAKIKFDDLQLLLECAILLMLKPNLFEMQMNSNPNVVIKILDNSRSKIVSLDEIIHQSTSTYTAKDTAQQNYQLTNITTSIGADQSSPLQSVPKRPSLIMQKSRFSFGDPFVTENTDQSQYQMSATDTSINPPIHESNTAPHPHSRDTGKALLLMESDEINDSIWGTSKLPSTVDELPITGMGTQQLHPAQWGNTALPSSNEYFIPPASTSSNIRTSSVPHQSSTDQYSQQSLTGMDNMNIANNMNITSANHNMMASNIAMPINQTSSFSSLTQLTQNQGNNGINNSHVNYRNDLLMHDNTSGMSTGPGNGISSQNNVINNQSVQKQVNTRSMSSNRGFSNNAPPQRRSSSLAPNSSTNSSHTNIANSNTISQADLSLLAKVPPPANPADQNPPCNTLYVGNLPPDAAEQELRQLFSSQAGFRRLSFRNKNTNGHGHGPMCFVEFDDVSFATRALAELYGSQLPRANVSNKGGIRLSFSKNPLGVRSSNNRKNSSNVGTSYNYPSSYVKN</sequence>
<feature type="region of interest" description="Disordered" evidence="3">
    <location>
        <begin position="271"/>
        <end position="309"/>
    </location>
</feature>
<dbReference type="Gene3D" id="3.30.70.330">
    <property type="match status" value="1"/>
</dbReference>
<feature type="compositionally biased region" description="Polar residues" evidence="3">
    <location>
        <begin position="275"/>
        <end position="302"/>
    </location>
</feature>
<feature type="region of interest" description="Disordered" evidence="3">
    <location>
        <begin position="543"/>
        <end position="564"/>
    </location>
</feature>
<feature type="compositionally biased region" description="Polar residues" evidence="3">
    <location>
        <begin position="492"/>
        <end position="510"/>
    </location>
</feature>
<comment type="caution">
    <text evidence="5">The sequence shown here is derived from an EMBL/GenBank/DDBJ whole genome shotgun (WGS) entry which is preliminary data.</text>
</comment>
<feature type="compositionally biased region" description="Low complexity" evidence="3">
    <location>
        <begin position="511"/>
        <end position="523"/>
    </location>
</feature>